<dbReference type="Proteomes" id="UP000033636">
    <property type="component" value="Unassembled WGS sequence"/>
</dbReference>
<gene>
    <name evidence="1" type="ORF">TU35_006690</name>
</gene>
<comment type="caution">
    <text evidence="1">The sequence shown here is derived from an EMBL/GenBank/DDBJ whole genome shotgun (WGS) entry which is preliminary data.</text>
</comment>
<name>A0ACC6V1H7_9CREN</name>
<reference evidence="1" key="1">
    <citation type="submission" date="2024-07" db="EMBL/GenBank/DDBJ databases">
        <title>Metagenome and Metagenome-Assembled Genomes of Archaea from a hot spring from the geothermal field of Los Azufres, Mexico.</title>
        <authorList>
            <person name="Marin-Paredes R."/>
            <person name="Martinez-Romero E."/>
            <person name="Servin-Garciduenas L.E."/>
        </authorList>
    </citation>
    <scope>NUCLEOTIDE SEQUENCE</scope>
</reference>
<evidence type="ECO:0000313" key="2">
    <source>
        <dbReference type="Proteomes" id="UP000033636"/>
    </source>
</evidence>
<accession>A0ACC6V1H7</accession>
<dbReference type="EMBL" id="JZWT02000016">
    <property type="protein sequence ID" value="MFB6490914.1"/>
    <property type="molecule type" value="Genomic_DNA"/>
</dbReference>
<keyword evidence="1" id="KW-0067">ATP-binding</keyword>
<sequence>MSSEAVVAENLVKRYGDVTALAGISFSVHNGEIFGLLGPNGAGKTTTIKILTGLTPPTSGRAIVAGFDVVKNPNEVKRRVGWVSSEVILDDDLNAWENLELQAKLQGVSNWRERATELLKYFDLLPHAKRPVGNYSTGMRKKLEIATALLHSPEVLFLDEPTIGLDVNTRAMLWDLIRTVNREFGVTILLTTHYMEEADALCNRVAIINLGRIMAIGAPAELKSSVGGEVVELEVERPIDLSRLRELPDVVDVAAADGRIRITVRRAEEAIPQIVRVLDFAAVKSLRVEKPTLDTVFMKLTGKRIEESHMDYRKFYAMIRRARQ</sequence>
<organism evidence="1 2">
    <name type="scientific">Thermoproteus sp. AZ2</name>
    <dbReference type="NCBI Taxonomy" id="1609232"/>
    <lineage>
        <taxon>Archaea</taxon>
        <taxon>Thermoproteota</taxon>
        <taxon>Thermoprotei</taxon>
        <taxon>Thermoproteales</taxon>
        <taxon>Thermoproteaceae</taxon>
        <taxon>Thermoproteus</taxon>
    </lineage>
</organism>
<proteinExistence type="predicted"/>
<keyword evidence="1" id="KW-0547">Nucleotide-binding</keyword>
<protein>
    <submittedName>
        <fullName evidence="1">ATP-binding cassette domain-containing protein</fullName>
    </submittedName>
</protein>
<evidence type="ECO:0000313" key="1">
    <source>
        <dbReference type="EMBL" id="MFB6490914.1"/>
    </source>
</evidence>